<gene>
    <name evidence="2" type="ORF">EVAR_3435_1</name>
</gene>
<reference evidence="2 3" key="1">
    <citation type="journal article" date="2019" name="Commun. Biol.">
        <title>The bagworm genome reveals a unique fibroin gene that provides high tensile strength.</title>
        <authorList>
            <person name="Kono N."/>
            <person name="Nakamura H."/>
            <person name="Ohtoshi R."/>
            <person name="Tomita M."/>
            <person name="Numata K."/>
            <person name="Arakawa K."/>
        </authorList>
    </citation>
    <scope>NUCLEOTIDE SEQUENCE [LARGE SCALE GENOMIC DNA]</scope>
</reference>
<comment type="caution">
    <text evidence="2">The sequence shown here is derived from an EMBL/GenBank/DDBJ whole genome shotgun (WGS) entry which is preliminary data.</text>
</comment>
<evidence type="ECO:0000256" key="1">
    <source>
        <dbReference type="SAM" id="MobiDB-lite"/>
    </source>
</evidence>
<sequence length="110" mass="12318">MVASHEEDSSHPKPKVVYIVAKITLMYVTAASQRKLSSDLADPLTFFTLRHSSVSLHDGRPSRLSCTRSMYSCGRRLLFDVRHHIRAPFPNAPSAKRPTNIFASPRRGAL</sequence>
<proteinExistence type="predicted"/>
<dbReference type="EMBL" id="BGZK01000016">
    <property type="protein sequence ID" value="GBP05109.1"/>
    <property type="molecule type" value="Genomic_DNA"/>
</dbReference>
<protein>
    <submittedName>
        <fullName evidence="2">Uncharacterized protein</fullName>
    </submittedName>
</protein>
<evidence type="ECO:0000313" key="3">
    <source>
        <dbReference type="Proteomes" id="UP000299102"/>
    </source>
</evidence>
<feature type="region of interest" description="Disordered" evidence="1">
    <location>
        <begin position="89"/>
        <end position="110"/>
    </location>
</feature>
<organism evidence="2 3">
    <name type="scientific">Eumeta variegata</name>
    <name type="common">Bagworm moth</name>
    <name type="synonym">Eumeta japonica</name>
    <dbReference type="NCBI Taxonomy" id="151549"/>
    <lineage>
        <taxon>Eukaryota</taxon>
        <taxon>Metazoa</taxon>
        <taxon>Ecdysozoa</taxon>
        <taxon>Arthropoda</taxon>
        <taxon>Hexapoda</taxon>
        <taxon>Insecta</taxon>
        <taxon>Pterygota</taxon>
        <taxon>Neoptera</taxon>
        <taxon>Endopterygota</taxon>
        <taxon>Lepidoptera</taxon>
        <taxon>Glossata</taxon>
        <taxon>Ditrysia</taxon>
        <taxon>Tineoidea</taxon>
        <taxon>Psychidae</taxon>
        <taxon>Oiketicinae</taxon>
        <taxon>Eumeta</taxon>
    </lineage>
</organism>
<keyword evidence="3" id="KW-1185">Reference proteome</keyword>
<dbReference type="AlphaFoldDB" id="A0A4C1SSF9"/>
<dbReference type="Proteomes" id="UP000299102">
    <property type="component" value="Unassembled WGS sequence"/>
</dbReference>
<evidence type="ECO:0000313" key="2">
    <source>
        <dbReference type="EMBL" id="GBP05109.1"/>
    </source>
</evidence>
<accession>A0A4C1SSF9</accession>
<name>A0A4C1SSF9_EUMVA</name>